<dbReference type="GO" id="GO:0004314">
    <property type="term" value="F:[acyl-carrier-protein] S-malonyltransferase activity"/>
    <property type="evidence" value="ECO:0007669"/>
    <property type="project" value="UniProtKB-EC"/>
</dbReference>
<dbReference type="Gene3D" id="3.30.70.250">
    <property type="entry name" value="Malonyl-CoA ACP transacylase, ACP-binding"/>
    <property type="match status" value="1"/>
</dbReference>
<evidence type="ECO:0000256" key="5">
    <source>
        <dbReference type="SAM" id="MobiDB-lite"/>
    </source>
</evidence>
<dbReference type="EMBL" id="CP106795">
    <property type="protein sequence ID" value="UXY39421.1"/>
    <property type="molecule type" value="Genomic_DNA"/>
</dbReference>
<reference evidence="7" key="1">
    <citation type="submission" date="2022-10" db="EMBL/GenBank/DDBJ databases">
        <authorList>
            <person name="Mo P."/>
        </authorList>
    </citation>
    <scope>NUCLEOTIDE SEQUENCE</scope>
    <source>
        <strain evidence="7">HUAS 14-6</strain>
    </source>
</reference>
<evidence type="ECO:0000313" key="7">
    <source>
        <dbReference type="EMBL" id="UXY39421.1"/>
    </source>
</evidence>
<keyword evidence="2 7" id="KW-0808">Transferase</keyword>
<dbReference type="InterPro" id="IPR016036">
    <property type="entry name" value="Malonyl_transacylase_ACP-bd"/>
</dbReference>
<dbReference type="PANTHER" id="PTHR42681">
    <property type="entry name" value="MALONYL-COA-ACYL CARRIER PROTEIN TRANSACYLASE, MITOCHONDRIAL"/>
    <property type="match status" value="1"/>
</dbReference>
<proteinExistence type="predicted"/>
<dbReference type="InterPro" id="IPR014043">
    <property type="entry name" value="Acyl_transferase_dom"/>
</dbReference>
<dbReference type="EC" id="2.3.1.39" evidence="1"/>
<dbReference type="PANTHER" id="PTHR42681:SF1">
    <property type="entry name" value="MALONYL-COA-ACYL CARRIER PROTEIN TRANSACYLASE, MITOCHONDRIAL"/>
    <property type="match status" value="1"/>
</dbReference>
<evidence type="ECO:0000256" key="2">
    <source>
        <dbReference type="ARBA" id="ARBA00022679"/>
    </source>
</evidence>
<keyword evidence="8" id="KW-1185">Reference proteome</keyword>
<keyword evidence="3 7" id="KW-0012">Acyltransferase</keyword>
<evidence type="ECO:0000259" key="6">
    <source>
        <dbReference type="SMART" id="SM00827"/>
    </source>
</evidence>
<comment type="catalytic activity">
    <reaction evidence="4">
        <text>holo-[ACP] + malonyl-CoA = malonyl-[ACP] + CoA</text>
        <dbReference type="Rhea" id="RHEA:41792"/>
        <dbReference type="Rhea" id="RHEA-COMP:9623"/>
        <dbReference type="Rhea" id="RHEA-COMP:9685"/>
        <dbReference type="ChEBI" id="CHEBI:57287"/>
        <dbReference type="ChEBI" id="CHEBI:57384"/>
        <dbReference type="ChEBI" id="CHEBI:64479"/>
        <dbReference type="ChEBI" id="CHEBI:78449"/>
        <dbReference type="EC" id="2.3.1.39"/>
    </reaction>
</comment>
<dbReference type="InterPro" id="IPR001227">
    <property type="entry name" value="Ac_transferase_dom_sf"/>
</dbReference>
<evidence type="ECO:0000256" key="1">
    <source>
        <dbReference type="ARBA" id="ARBA00013258"/>
    </source>
</evidence>
<dbReference type="RefSeq" id="WP_263279619.1">
    <property type="nucleotide sequence ID" value="NZ_CP106795.1"/>
</dbReference>
<dbReference type="Pfam" id="PF00698">
    <property type="entry name" value="Acyl_transf_1"/>
    <property type="match status" value="1"/>
</dbReference>
<dbReference type="InterPro" id="IPR016035">
    <property type="entry name" value="Acyl_Trfase/lysoPLipase"/>
</dbReference>
<sequence>MSVVWAFPGQGSQRKDMGVGLFDRHPGVVARADAVLGRSVRELSADQEALRDTRALQPVLYTISALTYLDLAARGSQPDFMIGHSLGEYSALYASGAVDFETGLRLVVARAEIMGGTSGGGMLAVVGLDVDRLREVLRREGADDIDLANHNSPVQSVLSGPEESIRELAPVLRRAGAGKCVLLHISVAAHSRYMAEAARRLGAVLDTVTFREPRVPVVSNVTARPHRADEIATRLREHMCQGVRWWESLAHLVDHGVTDLVEVGPGNVLTKLWAVARAELPGPAAGVGTLVGADAGAGTEAEVEVGAAAEAEVEAETEVSEASREVPAAVPGAVPPGAGGVTPAAGPTGTPSLARPGRPTAERLGAARFRERYGLRLAWVASGTGDGAVGEEVCRAAREAGLAAFADSVGPSAFADPTGPAGFADPRGPSDFADPTGPAARTGPAAAPDAGPVPDGPGPRKPRPRHWFRP</sequence>
<dbReference type="Proteomes" id="UP001060733">
    <property type="component" value="Chromosome"/>
</dbReference>
<feature type="domain" description="Malonyl-CoA:ACP transacylase (MAT)" evidence="6">
    <location>
        <begin position="6"/>
        <end position="357"/>
    </location>
</feature>
<feature type="compositionally biased region" description="Low complexity" evidence="5">
    <location>
        <begin position="433"/>
        <end position="453"/>
    </location>
</feature>
<accession>A0ABY6EYD0</accession>
<dbReference type="InterPro" id="IPR004410">
    <property type="entry name" value="Malonyl_CoA-ACP_transAc_FabD"/>
</dbReference>
<feature type="compositionally biased region" description="Basic residues" evidence="5">
    <location>
        <begin position="460"/>
        <end position="470"/>
    </location>
</feature>
<evidence type="ECO:0000313" key="8">
    <source>
        <dbReference type="Proteomes" id="UP001060733"/>
    </source>
</evidence>
<organism evidence="7 8">
    <name type="scientific">Streptomyces albidocamelliae</name>
    <dbReference type="NCBI Taxonomy" id="2981135"/>
    <lineage>
        <taxon>Bacteria</taxon>
        <taxon>Bacillati</taxon>
        <taxon>Actinomycetota</taxon>
        <taxon>Actinomycetes</taxon>
        <taxon>Kitasatosporales</taxon>
        <taxon>Streptomycetaceae</taxon>
        <taxon>Streptomyces</taxon>
    </lineage>
</organism>
<dbReference type="SMART" id="SM00827">
    <property type="entry name" value="PKS_AT"/>
    <property type="match status" value="1"/>
</dbReference>
<dbReference type="SUPFAM" id="SSF55048">
    <property type="entry name" value="Probable ACP-binding domain of malonyl-CoA ACP transacylase"/>
    <property type="match status" value="1"/>
</dbReference>
<feature type="region of interest" description="Disordered" evidence="5">
    <location>
        <begin position="416"/>
        <end position="470"/>
    </location>
</feature>
<evidence type="ECO:0000256" key="4">
    <source>
        <dbReference type="ARBA" id="ARBA00048462"/>
    </source>
</evidence>
<protein>
    <recommendedName>
        <fullName evidence="1">[acyl-carrier-protein] S-malonyltransferase</fullName>
        <ecNumber evidence="1">2.3.1.39</ecNumber>
    </recommendedName>
</protein>
<dbReference type="InterPro" id="IPR050858">
    <property type="entry name" value="Mal-CoA-ACP_Trans/PKS_FabD"/>
</dbReference>
<name>A0ABY6EYD0_9ACTN</name>
<dbReference type="SUPFAM" id="SSF52151">
    <property type="entry name" value="FabD/lysophospholipase-like"/>
    <property type="match status" value="1"/>
</dbReference>
<dbReference type="Gene3D" id="3.40.366.10">
    <property type="entry name" value="Malonyl-Coenzyme A Acyl Carrier Protein, domain 2"/>
    <property type="match status" value="1"/>
</dbReference>
<gene>
    <name evidence="7" type="primary">fabD</name>
    <name evidence="7" type="ORF">N8I86_34760</name>
</gene>
<dbReference type="NCBIfam" id="TIGR00128">
    <property type="entry name" value="fabD"/>
    <property type="match status" value="1"/>
</dbReference>
<evidence type="ECO:0000256" key="3">
    <source>
        <dbReference type="ARBA" id="ARBA00023315"/>
    </source>
</evidence>